<dbReference type="InterPro" id="IPR011010">
    <property type="entry name" value="DNA_brk_join_enz"/>
</dbReference>
<feature type="domain" description="Tyr recombinase" evidence="6">
    <location>
        <begin position="31"/>
        <end position="209"/>
    </location>
</feature>
<reference evidence="7" key="1">
    <citation type="submission" date="2021-05" db="EMBL/GenBank/DDBJ databases">
        <authorList>
            <person name="Pietrasiak N."/>
            <person name="Ward R."/>
            <person name="Stajich J.E."/>
            <person name="Kurbessoian T."/>
        </authorList>
    </citation>
    <scope>NUCLEOTIDE SEQUENCE</scope>
    <source>
        <strain evidence="7">HA4357-MV3</strain>
    </source>
</reference>
<keyword evidence="4" id="KW-0233">DNA recombination</keyword>
<dbReference type="AlphaFoldDB" id="A0A9E3HAI9"/>
<name>A0A9E3HAI9_9NOST</name>
<evidence type="ECO:0000313" key="8">
    <source>
        <dbReference type="Proteomes" id="UP000813215"/>
    </source>
</evidence>
<keyword evidence="1" id="KW-1029">Fimbrium biogenesis</keyword>
<feature type="region of interest" description="Disordered" evidence="5">
    <location>
        <begin position="1"/>
        <end position="28"/>
    </location>
</feature>
<proteinExistence type="predicted"/>
<dbReference type="SUPFAM" id="SSF56349">
    <property type="entry name" value="DNA breaking-rejoining enzymes"/>
    <property type="match status" value="1"/>
</dbReference>
<dbReference type="Pfam" id="PF00589">
    <property type="entry name" value="Phage_integrase"/>
    <property type="match status" value="1"/>
</dbReference>
<comment type="caution">
    <text evidence="7">The sequence shown here is derived from an EMBL/GenBank/DDBJ whole genome shotgun (WGS) entry which is preliminary data.</text>
</comment>
<dbReference type="InterPro" id="IPR002104">
    <property type="entry name" value="Integrase_catalytic"/>
</dbReference>
<evidence type="ECO:0000256" key="5">
    <source>
        <dbReference type="SAM" id="MobiDB-lite"/>
    </source>
</evidence>
<evidence type="ECO:0000256" key="4">
    <source>
        <dbReference type="ARBA" id="ARBA00023172"/>
    </source>
</evidence>
<evidence type="ECO:0000259" key="6">
    <source>
        <dbReference type="PROSITE" id="PS51898"/>
    </source>
</evidence>
<dbReference type="Proteomes" id="UP000813215">
    <property type="component" value="Unassembled WGS sequence"/>
</dbReference>
<dbReference type="PANTHER" id="PTHR30349:SF62">
    <property type="entry name" value="TYPE 1 FIMBRIAE REGULATORY PROTEIN FIMB-RELATED"/>
    <property type="match status" value="1"/>
</dbReference>
<dbReference type="InterPro" id="IPR013762">
    <property type="entry name" value="Integrase-like_cat_sf"/>
</dbReference>
<dbReference type="GO" id="GO:0015074">
    <property type="term" value="P:DNA integration"/>
    <property type="evidence" value="ECO:0007669"/>
    <property type="project" value="InterPro"/>
</dbReference>
<dbReference type="Gene3D" id="1.10.443.10">
    <property type="entry name" value="Intergrase catalytic core"/>
    <property type="match status" value="1"/>
</dbReference>
<protein>
    <submittedName>
        <fullName evidence="7">Tyrosine-type recombinase/integrase</fullName>
    </submittedName>
</protein>
<dbReference type="PROSITE" id="PS51898">
    <property type="entry name" value="TYR_RECOMBINASE"/>
    <property type="match status" value="1"/>
</dbReference>
<dbReference type="PANTHER" id="PTHR30349">
    <property type="entry name" value="PHAGE INTEGRASE-RELATED"/>
    <property type="match status" value="1"/>
</dbReference>
<sequence>MAAQTVQPSKVGKTEKQEHQSPNFRKYSEVRTREHLLPEEVELMRSAIKKSKGRHAHRDSTIILLCYRHGLRVAEVASLRWEQIDWNGGTIYVKRVKKGTSSVQPLSGLEIRSLRHLQRDYPASPYIFQSSRLGPLAHDTIAGIVERAGELASLPFPIHAHMLRHGTGYYLANRGIDTRTIQSYLGHKNIQHTVRYTELASTKFQGLWDD</sequence>
<organism evidence="7 8">
    <name type="scientific">Pelatocladus maniniholoensis HA4357-MV3</name>
    <dbReference type="NCBI Taxonomy" id="1117104"/>
    <lineage>
        <taxon>Bacteria</taxon>
        <taxon>Bacillati</taxon>
        <taxon>Cyanobacteriota</taxon>
        <taxon>Cyanophyceae</taxon>
        <taxon>Nostocales</taxon>
        <taxon>Nostocaceae</taxon>
        <taxon>Pelatocladus</taxon>
    </lineage>
</organism>
<evidence type="ECO:0000313" key="7">
    <source>
        <dbReference type="EMBL" id="MBW4433194.1"/>
    </source>
</evidence>
<keyword evidence="3" id="KW-0804">Transcription</keyword>
<dbReference type="GO" id="GO:0006310">
    <property type="term" value="P:DNA recombination"/>
    <property type="evidence" value="ECO:0007669"/>
    <property type="project" value="UniProtKB-KW"/>
</dbReference>
<evidence type="ECO:0000256" key="3">
    <source>
        <dbReference type="ARBA" id="ARBA00023163"/>
    </source>
</evidence>
<reference evidence="7" key="2">
    <citation type="journal article" date="2022" name="Microbiol. Resour. Announc.">
        <title>Metagenome Sequencing to Explore Phylogenomics of Terrestrial Cyanobacteria.</title>
        <authorList>
            <person name="Ward R.D."/>
            <person name="Stajich J.E."/>
            <person name="Johansen J.R."/>
            <person name="Huntemann M."/>
            <person name="Clum A."/>
            <person name="Foster B."/>
            <person name="Foster B."/>
            <person name="Roux S."/>
            <person name="Palaniappan K."/>
            <person name="Varghese N."/>
            <person name="Mukherjee S."/>
            <person name="Reddy T.B.K."/>
            <person name="Daum C."/>
            <person name="Copeland A."/>
            <person name="Chen I.A."/>
            <person name="Ivanova N.N."/>
            <person name="Kyrpides N.C."/>
            <person name="Shapiro N."/>
            <person name="Eloe-Fadrosh E.A."/>
            <person name="Pietrasiak N."/>
        </authorList>
    </citation>
    <scope>NUCLEOTIDE SEQUENCE</scope>
    <source>
        <strain evidence="7">HA4357-MV3</strain>
    </source>
</reference>
<evidence type="ECO:0000256" key="2">
    <source>
        <dbReference type="ARBA" id="ARBA00023015"/>
    </source>
</evidence>
<dbReference type="InterPro" id="IPR050090">
    <property type="entry name" value="Tyrosine_recombinase_XerCD"/>
</dbReference>
<accession>A0A9E3HAI9</accession>
<dbReference type="EMBL" id="JAHHHW010000099">
    <property type="protein sequence ID" value="MBW4433194.1"/>
    <property type="molecule type" value="Genomic_DNA"/>
</dbReference>
<evidence type="ECO:0000256" key="1">
    <source>
        <dbReference type="ARBA" id="ARBA00022558"/>
    </source>
</evidence>
<keyword evidence="2" id="KW-0805">Transcription regulation</keyword>
<dbReference type="GO" id="GO:0003677">
    <property type="term" value="F:DNA binding"/>
    <property type="evidence" value="ECO:0007669"/>
    <property type="project" value="InterPro"/>
</dbReference>
<gene>
    <name evidence="7" type="ORF">KME28_16080</name>
</gene>